<organism evidence="6 7">
    <name type="scientific">Sulfurimicrobium lacus</name>
    <dbReference type="NCBI Taxonomy" id="2715678"/>
    <lineage>
        <taxon>Bacteria</taxon>
        <taxon>Pseudomonadati</taxon>
        <taxon>Pseudomonadota</taxon>
        <taxon>Betaproteobacteria</taxon>
        <taxon>Nitrosomonadales</taxon>
        <taxon>Sulfuricellaceae</taxon>
        <taxon>Sulfurimicrobium</taxon>
    </lineage>
</organism>
<dbReference type="AlphaFoldDB" id="A0A6F8VGK7"/>
<dbReference type="GO" id="GO:0009055">
    <property type="term" value="F:electron transfer activity"/>
    <property type="evidence" value="ECO:0007669"/>
    <property type="project" value="InterPro"/>
</dbReference>
<dbReference type="NCBIfam" id="TIGR02066">
    <property type="entry name" value="dsrB"/>
    <property type="match status" value="1"/>
</dbReference>
<dbReference type="SUPFAM" id="SSF55124">
    <property type="entry name" value="Nitrite/Sulfite reductase N-terminal domain-like"/>
    <property type="match status" value="1"/>
</dbReference>
<dbReference type="EMBL" id="AP022853">
    <property type="protein sequence ID" value="BCB28480.1"/>
    <property type="molecule type" value="Genomic_DNA"/>
</dbReference>
<dbReference type="InterPro" id="IPR036136">
    <property type="entry name" value="Nit/Sulf_reduc_fer-like_dom_sf"/>
</dbReference>
<reference evidence="7" key="1">
    <citation type="submission" date="2020-03" db="EMBL/GenBank/DDBJ databases">
        <title>Complete genome sequence of sulfur-oxidizing bacterium skT11.</title>
        <authorList>
            <person name="Kanda M."/>
            <person name="Kojima H."/>
            <person name="Fukui M."/>
        </authorList>
    </citation>
    <scope>NUCLEOTIDE SEQUENCE [LARGE SCALE GENOMIC DNA]</scope>
    <source>
        <strain evidence="7">skT11</strain>
    </source>
</reference>
<dbReference type="PROSITE" id="PS00198">
    <property type="entry name" value="4FE4S_FER_1"/>
    <property type="match status" value="1"/>
</dbReference>
<dbReference type="InterPro" id="IPR006067">
    <property type="entry name" value="NO2/SO3_Rdtase_4Fe4S_dom"/>
</dbReference>
<keyword evidence="1" id="KW-0004">4Fe-4S</keyword>
<dbReference type="RefSeq" id="WP_173067950.1">
    <property type="nucleotide sequence ID" value="NZ_AP022853.1"/>
</dbReference>
<dbReference type="Pfam" id="PF01077">
    <property type="entry name" value="NIR_SIR"/>
    <property type="match status" value="1"/>
</dbReference>
<proteinExistence type="predicted"/>
<dbReference type="SUPFAM" id="SSF56014">
    <property type="entry name" value="Nitrite and sulphite reductase 4Fe-4S domain-like"/>
    <property type="match status" value="1"/>
</dbReference>
<evidence type="ECO:0000313" key="6">
    <source>
        <dbReference type="EMBL" id="BCB28480.1"/>
    </source>
</evidence>
<dbReference type="SUPFAM" id="SSF54862">
    <property type="entry name" value="4Fe-4S ferredoxins"/>
    <property type="match status" value="1"/>
</dbReference>
<keyword evidence="3" id="KW-0408">Iron</keyword>
<dbReference type="InterPro" id="IPR017900">
    <property type="entry name" value="4Fe4S_Fe_S_CS"/>
</dbReference>
<dbReference type="Gene3D" id="3.30.413.10">
    <property type="entry name" value="Sulfite Reductase Hemoprotein, domain 1"/>
    <property type="match status" value="1"/>
</dbReference>
<protein>
    <submittedName>
        <fullName evidence="6">Sulfite reductase, dissimilatory-type beta subunit</fullName>
    </submittedName>
</protein>
<dbReference type="GO" id="GO:0018551">
    <property type="term" value="F:dissimilatory sulfite reductase (NADH) activity"/>
    <property type="evidence" value="ECO:0007669"/>
    <property type="project" value="InterPro"/>
</dbReference>
<dbReference type="Pfam" id="PF03460">
    <property type="entry name" value="NIR_SIR_ferr"/>
    <property type="match status" value="1"/>
</dbReference>
<dbReference type="PROSITE" id="PS51379">
    <property type="entry name" value="4FE4S_FER_2"/>
    <property type="match status" value="1"/>
</dbReference>
<dbReference type="GO" id="GO:0051539">
    <property type="term" value="F:4 iron, 4 sulfur cluster binding"/>
    <property type="evidence" value="ECO:0007669"/>
    <property type="project" value="UniProtKB-KW"/>
</dbReference>
<dbReference type="GO" id="GO:0046872">
    <property type="term" value="F:metal ion binding"/>
    <property type="evidence" value="ECO:0007669"/>
    <property type="project" value="UniProtKB-KW"/>
</dbReference>
<dbReference type="GO" id="GO:0006790">
    <property type="term" value="P:sulfur compound metabolic process"/>
    <property type="evidence" value="ECO:0007669"/>
    <property type="project" value="InterPro"/>
</dbReference>
<evidence type="ECO:0000259" key="5">
    <source>
        <dbReference type="PROSITE" id="PS51379"/>
    </source>
</evidence>
<evidence type="ECO:0000256" key="4">
    <source>
        <dbReference type="ARBA" id="ARBA00023014"/>
    </source>
</evidence>
<evidence type="ECO:0000313" key="7">
    <source>
        <dbReference type="Proteomes" id="UP000502260"/>
    </source>
</evidence>
<evidence type="ECO:0000256" key="1">
    <source>
        <dbReference type="ARBA" id="ARBA00022485"/>
    </source>
</evidence>
<accession>A0A6F8VGK7</accession>
<keyword evidence="4" id="KW-0411">Iron-sulfur</keyword>
<evidence type="ECO:0000256" key="3">
    <source>
        <dbReference type="ARBA" id="ARBA00023004"/>
    </source>
</evidence>
<dbReference type="Gene3D" id="3.30.70.3340">
    <property type="match status" value="1"/>
</dbReference>
<evidence type="ECO:0000256" key="2">
    <source>
        <dbReference type="ARBA" id="ARBA00022723"/>
    </source>
</evidence>
<dbReference type="GO" id="GO:0020037">
    <property type="term" value="F:heme binding"/>
    <property type="evidence" value="ECO:0007669"/>
    <property type="project" value="InterPro"/>
</dbReference>
<gene>
    <name evidence="6" type="primary">dsrB-1</name>
    <name evidence="6" type="ORF">SKTS_33660</name>
</gene>
<dbReference type="Gene3D" id="3.30.70.20">
    <property type="match status" value="1"/>
</dbReference>
<dbReference type="KEGG" id="slac:SKTS_33660"/>
<dbReference type="InterPro" id="IPR017896">
    <property type="entry name" value="4Fe4S_Fe-S-bd"/>
</dbReference>
<name>A0A6F8VGK7_9PROT</name>
<sequence>MAELRAPDECGVPDPAPFMHPIMNKNYGKWVFHSHPKPGVLYHRAASGDELWTVKCGTARQMDLYTIRLLCDIADKHSDGHLRFTARSNVEFGLTDASKIEPLIADLGKHGFPVGGTANSVSMIAHTQGWLHCDIPGTDASGVVKALMDELHEEFIKCEMPNRVKLSTSCCEINCGGQADIAIIVQHTKPPKINHDLVANVCERPSVVARCPVAAIRPALVNGKPSLEVDEKKCICCGACFPPCPPMQINDPEHSKIAIWVGGKNSNARSKPTFHKLVASGLPNNAPRWPEVGAVVKNILAVYKADAQPWERIADWIDRIGWPRFFEKTGLPFTKFHIDDWRGARNSLNASTHIRF</sequence>
<dbReference type="InterPro" id="IPR045854">
    <property type="entry name" value="NO2/SO3_Rdtase_4Fe4S_sf"/>
</dbReference>
<dbReference type="InterPro" id="IPR011808">
    <property type="entry name" value="DsrB"/>
</dbReference>
<dbReference type="Proteomes" id="UP000502260">
    <property type="component" value="Chromosome"/>
</dbReference>
<keyword evidence="2" id="KW-0479">Metal-binding</keyword>
<feature type="domain" description="4Fe-4S ferredoxin-type" evidence="5">
    <location>
        <begin position="225"/>
        <end position="254"/>
    </location>
</feature>
<keyword evidence="7" id="KW-1185">Reference proteome</keyword>
<dbReference type="InterPro" id="IPR005117">
    <property type="entry name" value="NiRdtase/SiRdtase_haem-b_fer"/>
</dbReference>